<evidence type="ECO:0000313" key="3">
    <source>
        <dbReference type="Proteomes" id="UP000032180"/>
    </source>
</evidence>
<dbReference type="AlphaFoldDB" id="A0A0D9VYC8"/>
<sequence>MEDSREHGDVKKHLRMTDEANAHSATIRLNITGRPIRLKMNSLLVNPNWTWQDEMKAWVASIHRDQYQQYDPKHRSFCSYRSSLAAPMAPDLVKYFEQEATNTCGRPLDALTKDEIDQLDDESVNVHYVKIIESDVGFPLNLYGTVLGEKLNLLGPYRGPCADYSIDFEVNLKIRGDKGESTDIIFSKNFIEVNSDSGKTKRYFSSWLSTLELAYTFIHCAVQVAIGINILKGLSNFLGIISACGTESHGDTMLYDSELHGTKIGIGHDGSIALSRNVVVLRVDEMLILTISLYDDNKSMSSPIVLTVGHGDKSIDIGKGSYELRVKLDWSCIRGQD</sequence>
<accession>A0A0D9VYC8</accession>
<feature type="domain" description="DUF6598" evidence="1">
    <location>
        <begin position="150"/>
        <end position="327"/>
    </location>
</feature>
<protein>
    <recommendedName>
        <fullName evidence="1">DUF6598 domain-containing protein</fullName>
    </recommendedName>
</protein>
<dbReference type="EnsemblPlants" id="LPERR03G26960.1">
    <property type="protein sequence ID" value="LPERR03G26960.1"/>
    <property type="gene ID" value="LPERR03G26960"/>
</dbReference>
<name>A0A0D9VYC8_9ORYZ</name>
<dbReference type="PANTHER" id="PTHR33065">
    <property type="entry name" value="OS07G0486400 PROTEIN"/>
    <property type="match status" value="1"/>
</dbReference>
<dbReference type="HOGENOM" id="CLU_030845_4_0_1"/>
<evidence type="ECO:0000259" key="1">
    <source>
        <dbReference type="Pfam" id="PF20241"/>
    </source>
</evidence>
<dbReference type="Proteomes" id="UP000032180">
    <property type="component" value="Chromosome 3"/>
</dbReference>
<reference evidence="2" key="3">
    <citation type="submission" date="2015-04" db="UniProtKB">
        <authorList>
            <consortium name="EnsemblPlants"/>
        </authorList>
    </citation>
    <scope>IDENTIFICATION</scope>
</reference>
<organism evidence="2 3">
    <name type="scientific">Leersia perrieri</name>
    <dbReference type="NCBI Taxonomy" id="77586"/>
    <lineage>
        <taxon>Eukaryota</taxon>
        <taxon>Viridiplantae</taxon>
        <taxon>Streptophyta</taxon>
        <taxon>Embryophyta</taxon>
        <taxon>Tracheophyta</taxon>
        <taxon>Spermatophyta</taxon>
        <taxon>Magnoliopsida</taxon>
        <taxon>Liliopsida</taxon>
        <taxon>Poales</taxon>
        <taxon>Poaceae</taxon>
        <taxon>BOP clade</taxon>
        <taxon>Oryzoideae</taxon>
        <taxon>Oryzeae</taxon>
        <taxon>Oryzinae</taxon>
        <taxon>Leersia</taxon>
    </lineage>
</organism>
<proteinExistence type="predicted"/>
<reference evidence="3" key="2">
    <citation type="submission" date="2013-12" db="EMBL/GenBank/DDBJ databases">
        <authorList>
            <person name="Yu Y."/>
            <person name="Lee S."/>
            <person name="de Baynast K."/>
            <person name="Wissotski M."/>
            <person name="Liu L."/>
            <person name="Talag J."/>
            <person name="Goicoechea J."/>
            <person name="Angelova A."/>
            <person name="Jetty R."/>
            <person name="Kudrna D."/>
            <person name="Golser W."/>
            <person name="Rivera L."/>
            <person name="Zhang J."/>
            <person name="Wing R."/>
        </authorList>
    </citation>
    <scope>NUCLEOTIDE SEQUENCE</scope>
</reference>
<dbReference type="Gramene" id="LPERR03G26960.1">
    <property type="protein sequence ID" value="LPERR03G26960.1"/>
    <property type="gene ID" value="LPERR03G26960"/>
</dbReference>
<dbReference type="InterPro" id="IPR046533">
    <property type="entry name" value="DUF6598"/>
</dbReference>
<dbReference type="Pfam" id="PF20241">
    <property type="entry name" value="DUF6598"/>
    <property type="match status" value="1"/>
</dbReference>
<evidence type="ECO:0000313" key="2">
    <source>
        <dbReference type="EnsemblPlants" id="LPERR03G26960.1"/>
    </source>
</evidence>
<reference evidence="2 3" key="1">
    <citation type="submission" date="2012-08" db="EMBL/GenBank/DDBJ databases">
        <title>Oryza genome evolution.</title>
        <authorList>
            <person name="Wing R.A."/>
        </authorList>
    </citation>
    <scope>NUCLEOTIDE SEQUENCE</scope>
</reference>
<dbReference type="PANTHER" id="PTHR33065:SF163">
    <property type="entry name" value="OS05G0112700 PROTEIN"/>
    <property type="match status" value="1"/>
</dbReference>
<dbReference type="eggNOG" id="ENOG502RRQS">
    <property type="taxonomic scope" value="Eukaryota"/>
</dbReference>
<keyword evidence="3" id="KW-1185">Reference proteome</keyword>